<dbReference type="InterPro" id="IPR007466">
    <property type="entry name" value="Peptidyl-Arg-deiminase_porph"/>
</dbReference>
<dbReference type="GO" id="GO:0009446">
    <property type="term" value="P:putrescine biosynthetic process"/>
    <property type="evidence" value="ECO:0007669"/>
    <property type="project" value="InterPro"/>
</dbReference>
<keyword evidence="1" id="KW-0378">Hydrolase</keyword>
<evidence type="ECO:0000256" key="2">
    <source>
        <dbReference type="SAM" id="SignalP"/>
    </source>
</evidence>
<dbReference type="PANTHER" id="PTHR31377:SF0">
    <property type="entry name" value="AGMATINE DEIMINASE-RELATED"/>
    <property type="match status" value="1"/>
</dbReference>
<dbReference type="GO" id="GO:0004668">
    <property type="term" value="F:protein-arginine deiminase activity"/>
    <property type="evidence" value="ECO:0007669"/>
    <property type="project" value="InterPro"/>
</dbReference>
<reference evidence="3" key="1">
    <citation type="submission" date="2022-09" db="EMBL/GenBank/DDBJ databases">
        <title>Aureispira anguillicida sp. nov., isolated from Leptocephalus of Japanese eel Anguilla japonica.</title>
        <authorList>
            <person name="Yuasa K."/>
            <person name="Mekata T."/>
            <person name="Ikunari K."/>
        </authorList>
    </citation>
    <scope>NUCLEOTIDE SEQUENCE</scope>
    <source>
        <strain evidence="3">EL160426</strain>
    </source>
</reference>
<name>A0A915YGT8_9BACT</name>
<dbReference type="Pfam" id="PF04371">
    <property type="entry name" value="PAD_porph"/>
    <property type="match status" value="1"/>
</dbReference>
<protein>
    <submittedName>
        <fullName evidence="3">Agmatine deiminase family protein</fullName>
    </submittedName>
</protein>
<evidence type="ECO:0000256" key="1">
    <source>
        <dbReference type="ARBA" id="ARBA00022801"/>
    </source>
</evidence>
<dbReference type="Gene3D" id="3.75.10.10">
    <property type="entry name" value="L-arginine/glycine Amidinotransferase, Chain A"/>
    <property type="match status" value="1"/>
</dbReference>
<proteinExistence type="predicted"/>
<evidence type="ECO:0000313" key="3">
    <source>
        <dbReference type="EMBL" id="BDS12818.1"/>
    </source>
</evidence>
<feature type="signal peptide" evidence="2">
    <location>
        <begin position="1"/>
        <end position="18"/>
    </location>
</feature>
<dbReference type="GO" id="GO:0047632">
    <property type="term" value="F:agmatine deiminase activity"/>
    <property type="evidence" value="ECO:0007669"/>
    <property type="project" value="TreeGrafter"/>
</dbReference>
<dbReference type="PANTHER" id="PTHR31377">
    <property type="entry name" value="AGMATINE DEIMINASE-RELATED"/>
    <property type="match status" value="1"/>
</dbReference>
<accession>A0A915YGT8</accession>
<dbReference type="AlphaFoldDB" id="A0A915YGT8"/>
<gene>
    <name evidence="3" type="ORF">AsAng_0035430</name>
</gene>
<dbReference type="Proteomes" id="UP001060919">
    <property type="component" value="Chromosome"/>
</dbReference>
<dbReference type="KEGG" id="aup:AsAng_0035430"/>
<feature type="chain" id="PRO_5037838763" evidence="2">
    <location>
        <begin position="19"/>
        <end position="347"/>
    </location>
</feature>
<keyword evidence="2" id="KW-0732">Signal</keyword>
<dbReference type="EMBL" id="AP026867">
    <property type="protein sequence ID" value="BDS12818.1"/>
    <property type="molecule type" value="Genomic_DNA"/>
</dbReference>
<keyword evidence="4" id="KW-1185">Reference proteome</keyword>
<sequence>MQIMSLSLVLLLSLISIASCQKPTTPYTNTIDDSKMLLVIAVPSIHNSYYADVYDAIIAFDIQYAKSVMGKDNIVVLGDAPSINYLKQHLPKDILLEQTLEDIWLRDCSTVMPYQPTQFRYAAAAQGSQVDADFVQAKFNTFAHRYGLQFSTVPYILDGGNFVDNYNGKAIVSDRFLTDNNLTYTAAKTVLKNSLGLDQIAIIPNDDPNGLAHADGQVMFIDNNTIALTAYNDPHFEGDIRAELLQSFPGIKLITIPTKVDTTIWDPNFSSSCGIHINSTVTQQYLYLPTFGTDTDQQALQLVQDNTTKIVVPVDASAVCQMGGSLRCLSWQVVGDNAKKIIEAARK</sequence>
<evidence type="ECO:0000313" key="4">
    <source>
        <dbReference type="Proteomes" id="UP001060919"/>
    </source>
</evidence>
<organism evidence="3 4">
    <name type="scientific">Aureispira anguillae</name>
    <dbReference type="NCBI Taxonomy" id="2864201"/>
    <lineage>
        <taxon>Bacteria</taxon>
        <taxon>Pseudomonadati</taxon>
        <taxon>Bacteroidota</taxon>
        <taxon>Saprospiria</taxon>
        <taxon>Saprospirales</taxon>
        <taxon>Saprospiraceae</taxon>
        <taxon>Aureispira</taxon>
    </lineage>
</organism>
<dbReference type="SUPFAM" id="SSF55909">
    <property type="entry name" value="Pentein"/>
    <property type="match status" value="1"/>
</dbReference>